<evidence type="ECO:0000256" key="1">
    <source>
        <dbReference type="SAM" id="MobiDB-lite"/>
    </source>
</evidence>
<organism evidence="2 3">
    <name type="scientific">Oryza meyeriana var. granulata</name>
    <dbReference type="NCBI Taxonomy" id="110450"/>
    <lineage>
        <taxon>Eukaryota</taxon>
        <taxon>Viridiplantae</taxon>
        <taxon>Streptophyta</taxon>
        <taxon>Embryophyta</taxon>
        <taxon>Tracheophyta</taxon>
        <taxon>Spermatophyta</taxon>
        <taxon>Magnoliopsida</taxon>
        <taxon>Liliopsida</taxon>
        <taxon>Poales</taxon>
        <taxon>Poaceae</taxon>
        <taxon>BOP clade</taxon>
        <taxon>Oryzoideae</taxon>
        <taxon>Oryzeae</taxon>
        <taxon>Oryzinae</taxon>
        <taxon>Oryza</taxon>
        <taxon>Oryza meyeriana</taxon>
    </lineage>
</organism>
<proteinExistence type="predicted"/>
<accession>A0A6G1BWS0</accession>
<gene>
    <name evidence="2" type="ORF">E2562_016736</name>
</gene>
<keyword evidence="3" id="KW-1185">Reference proteome</keyword>
<evidence type="ECO:0000313" key="3">
    <source>
        <dbReference type="Proteomes" id="UP000479710"/>
    </source>
</evidence>
<name>A0A6G1BWS0_9ORYZ</name>
<dbReference type="Proteomes" id="UP000479710">
    <property type="component" value="Unassembled WGS sequence"/>
</dbReference>
<dbReference type="EMBL" id="SPHZ02000011">
    <property type="protein sequence ID" value="KAF0892449.1"/>
    <property type="molecule type" value="Genomic_DNA"/>
</dbReference>
<sequence>MAALGCEPRRAGGREACGGDIQRGLHKGKMAEELIEVAEGSGSSVPRRGRIWGLGKHMPTYDPTPMEKEF</sequence>
<dbReference type="AlphaFoldDB" id="A0A6G1BWS0"/>
<reference evidence="2 3" key="1">
    <citation type="submission" date="2019-11" db="EMBL/GenBank/DDBJ databases">
        <title>Whole genome sequence of Oryza granulata.</title>
        <authorList>
            <person name="Li W."/>
        </authorList>
    </citation>
    <scope>NUCLEOTIDE SEQUENCE [LARGE SCALE GENOMIC DNA]</scope>
    <source>
        <strain evidence="3">cv. Menghai</strain>
        <tissue evidence="2">Leaf</tissue>
    </source>
</reference>
<evidence type="ECO:0000313" key="2">
    <source>
        <dbReference type="EMBL" id="KAF0892449.1"/>
    </source>
</evidence>
<comment type="caution">
    <text evidence="2">The sequence shown here is derived from an EMBL/GenBank/DDBJ whole genome shotgun (WGS) entry which is preliminary data.</text>
</comment>
<protein>
    <submittedName>
        <fullName evidence="2">Uncharacterized protein</fullName>
    </submittedName>
</protein>
<feature type="region of interest" description="Disordered" evidence="1">
    <location>
        <begin position="40"/>
        <end position="70"/>
    </location>
</feature>